<dbReference type="RefSeq" id="WP_222424926.1">
    <property type="nucleotide sequence ID" value="NZ_ML675588.1"/>
</dbReference>
<keyword evidence="6 9" id="KW-0812">Transmembrane</keyword>
<evidence type="ECO:0000313" key="13">
    <source>
        <dbReference type="Proteomes" id="UP000315289"/>
    </source>
</evidence>
<evidence type="ECO:0000256" key="8">
    <source>
        <dbReference type="ARBA" id="ARBA00023136"/>
    </source>
</evidence>
<dbReference type="EMBL" id="VOAH01000013">
    <property type="protein sequence ID" value="TVP39734.1"/>
    <property type="molecule type" value="Genomic_DNA"/>
</dbReference>
<proteinExistence type="inferred from homology"/>
<dbReference type="InterPro" id="IPR035906">
    <property type="entry name" value="MetI-like_sf"/>
</dbReference>
<feature type="transmembrane region" description="Helical" evidence="9">
    <location>
        <begin position="30"/>
        <end position="54"/>
    </location>
</feature>
<dbReference type="AlphaFoldDB" id="A0A557ST11"/>
<dbReference type="InterPro" id="IPR011864">
    <property type="entry name" value="Phosphate_PstC"/>
</dbReference>
<evidence type="ECO:0000313" key="12">
    <source>
        <dbReference type="EMBL" id="TVP39734.1"/>
    </source>
</evidence>
<keyword evidence="4 10" id="KW-1003">Cell membrane</keyword>
<dbReference type="PROSITE" id="PS50928">
    <property type="entry name" value="ABC_TM1"/>
    <property type="match status" value="1"/>
</dbReference>
<evidence type="ECO:0000256" key="9">
    <source>
        <dbReference type="RuleBase" id="RU363032"/>
    </source>
</evidence>
<dbReference type="PANTHER" id="PTHR30425">
    <property type="entry name" value="PHOSPHATE TRANSPORT SYSTEM PERMEASE PROTEIN PST"/>
    <property type="match status" value="1"/>
</dbReference>
<evidence type="ECO:0000256" key="7">
    <source>
        <dbReference type="ARBA" id="ARBA00022989"/>
    </source>
</evidence>
<feature type="transmembrane region" description="Helical" evidence="9">
    <location>
        <begin position="254"/>
        <end position="274"/>
    </location>
</feature>
<dbReference type="SUPFAM" id="SSF161098">
    <property type="entry name" value="MetI-like"/>
    <property type="match status" value="1"/>
</dbReference>
<keyword evidence="8 9" id="KW-0472">Membrane</keyword>
<comment type="function">
    <text evidence="10">Part of the binding-protein-dependent transport system for phosphate; probably responsible for the translocation of the substrate across the membrane.</text>
</comment>
<organism evidence="12 13">
    <name type="scientific">Candidatus Nitrosocosmicus arcticus</name>
    <dbReference type="NCBI Taxonomy" id="2035267"/>
    <lineage>
        <taxon>Archaea</taxon>
        <taxon>Nitrososphaerota</taxon>
        <taxon>Nitrososphaeria</taxon>
        <taxon>Nitrososphaerales</taxon>
        <taxon>Nitrososphaeraceae</taxon>
        <taxon>Candidatus Nitrosocosmicus</taxon>
    </lineage>
</organism>
<dbReference type="Proteomes" id="UP000315289">
    <property type="component" value="Unassembled WGS sequence"/>
</dbReference>
<evidence type="ECO:0000256" key="2">
    <source>
        <dbReference type="ARBA" id="ARBA00007069"/>
    </source>
</evidence>
<comment type="caution">
    <text evidence="12">The sequence shown here is derived from an EMBL/GenBank/DDBJ whole genome shotgun (WGS) entry which is preliminary data.</text>
</comment>
<evidence type="ECO:0000256" key="10">
    <source>
        <dbReference type="RuleBase" id="RU363054"/>
    </source>
</evidence>
<accession>A0A557ST11</accession>
<keyword evidence="13" id="KW-1185">Reference proteome</keyword>
<dbReference type="Pfam" id="PF00528">
    <property type="entry name" value="BPD_transp_1"/>
    <property type="match status" value="1"/>
</dbReference>
<evidence type="ECO:0000256" key="5">
    <source>
        <dbReference type="ARBA" id="ARBA00022592"/>
    </source>
</evidence>
<name>A0A557ST11_9ARCH</name>
<dbReference type="CDD" id="cd06261">
    <property type="entry name" value="TM_PBP2"/>
    <property type="match status" value="1"/>
</dbReference>
<evidence type="ECO:0000256" key="4">
    <source>
        <dbReference type="ARBA" id="ARBA00022475"/>
    </source>
</evidence>
<dbReference type="PANTHER" id="PTHR30425:SF1">
    <property type="entry name" value="PHOSPHATE TRANSPORT SYSTEM PERMEASE PROTEIN PSTC"/>
    <property type="match status" value="1"/>
</dbReference>
<sequence>MSLKDSKNTHAELVKKLDLQSRKSIFGDNFFKALVIGASLYTLLMVALVFFALAEGSIPIFLKEGINFVIGTDWNAVDGRESFGALPYIIGTLVSSVIAMAIAVPISVGIAIFITEMIPKKLGTVLSFVVELLAAVPSIIYGLWALFVFRFWIRDFIEEPLHNTLGDFSLFARAPFGLDVFTAGIVLAIMIIPIISAVSREVIKAIPHSQKEAAYALGATRWEMVRTAILPSAKTGLMGASFLGLGRAIGETMLVTLIIGNAIGLAAIPTSLFSQSQTLSSIIANEFNEASNDLHLSALIGLGLVLFVITIFINVVAIYIISKVSKSYSNLRE</sequence>
<dbReference type="GO" id="GO:0005886">
    <property type="term" value="C:plasma membrane"/>
    <property type="evidence" value="ECO:0007669"/>
    <property type="project" value="UniProtKB-SubCell"/>
</dbReference>
<evidence type="ECO:0000256" key="1">
    <source>
        <dbReference type="ARBA" id="ARBA00004651"/>
    </source>
</evidence>
<feature type="domain" description="ABC transmembrane type-1" evidence="11">
    <location>
        <begin position="89"/>
        <end position="317"/>
    </location>
</feature>
<reference evidence="12 13" key="1">
    <citation type="journal article" date="2019" name="Front. Microbiol.">
        <title>Ammonia Oxidation by the Arctic Terrestrial Thaumarchaeote Candidatus Nitrosocosmicus arcticus Is Stimulated by Increasing Temperatures.</title>
        <authorList>
            <person name="Alves R.J.E."/>
            <person name="Kerou M."/>
            <person name="Zappe A."/>
            <person name="Bittner R."/>
            <person name="Abby S.S."/>
            <person name="Schmidt H.A."/>
            <person name="Pfeifer K."/>
            <person name="Schleper C."/>
        </authorList>
    </citation>
    <scope>NUCLEOTIDE SEQUENCE [LARGE SCALE GENOMIC DNA]</scope>
    <source>
        <strain evidence="12 13">Kfb</strain>
    </source>
</reference>
<feature type="transmembrane region" description="Helical" evidence="9">
    <location>
        <begin position="126"/>
        <end position="153"/>
    </location>
</feature>
<dbReference type="GO" id="GO:0005315">
    <property type="term" value="F:phosphate transmembrane transporter activity"/>
    <property type="evidence" value="ECO:0007669"/>
    <property type="project" value="InterPro"/>
</dbReference>
<dbReference type="InterPro" id="IPR000515">
    <property type="entry name" value="MetI-like"/>
</dbReference>
<dbReference type="Gene3D" id="1.10.3720.10">
    <property type="entry name" value="MetI-like"/>
    <property type="match status" value="1"/>
</dbReference>
<feature type="transmembrane region" description="Helical" evidence="9">
    <location>
        <begin position="173"/>
        <end position="195"/>
    </location>
</feature>
<gene>
    <name evidence="12" type="primary">pstC</name>
    <name evidence="12" type="ORF">NARC_130073</name>
</gene>
<feature type="transmembrane region" description="Helical" evidence="9">
    <location>
        <begin position="294"/>
        <end position="322"/>
    </location>
</feature>
<evidence type="ECO:0000256" key="3">
    <source>
        <dbReference type="ARBA" id="ARBA00022448"/>
    </source>
</evidence>
<keyword evidence="7 9" id="KW-1133">Transmembrane helix</keyword>
<comment type="subcellular location">
    <subcellularLocation>
        <location evidence="1 9">Cell membrane</location>
        <topology evidence="1 9">Multi-pass membrane protein</topology>
    </subcellularLocation>
</comment>
<dbReference type="NCBIfam" id="TIGR02138">
    <property type="entry name" value="phosphate_pstC"/>
    <property type="match status" value="1"/>
</dbReference>
<dbReference type="InterPro" id="IPR051124">
    <property type="entry name" value="Phosphate_Transport_Permease"/>
</dbReference>
<dbReference type="GO" id="GO:0006817">
    <property type="term" value="P:phosphate ion transport"/>
    <property type="evidence" value="ECO:0007669"/>
    <property type="project" value="UniProtKB-KW"/>
</dbReference>
<keyword evidence="3 9" id="KW-0813">Transport</keyword>
<keyword evidence="5 10" id="KW-0592">Phosphate transport</keyword>
<evidence type="ECO:0000259" key="11">
    <source>
        <dbReference type="PROSITE" id="PS50928"/>
    </source>
</evidence>
<evidence type="ECO:0000256" key="6">
    <source>
        <dbReference type="ARBA" id="ARBA00022692"/>
    </source>
</evidence>
<protein>
    <recommendedName>
        <fullName evidence="10">Phosphate transport system permease protein</fullName>
    </recommendedName>
</protein>
<comment type="similarity">
    <text evidence="2 10">Belongs to the binding-protein-dependent transport system permease family. CysTW subfamily.</text>
</comment>
<feature type="transmembrane region" description="Helical" evidence="9">
    <location>
        <begin position="88"/>
        <end position="114"/>
    </location>
</feature>